<gene>
    <name evidence="1" type="ORF">BCR24_09660</name>
</gene>
<dbReference type="InterPro" id="IPR035253">
    <property type="entry name" value="Lipoprotein_22_bac"/>
</dbReference>
<dbReference type="Gene3D" id="2.40.40.60">
    <property type="match status" value="1"/>
</dbReference>
<dbReference type="EMBL" id="MIKC01000042">
    <property type="protein sequence ID" value="OEG20178.1"/>
    <property type="molecule type" value="Genomic_DNA"/>
</dbReference>
<dbReference type="AlphaFoldDB" id="A0A1E5H5D6"/>
<dbReference type="RefSeq" id="WP_069641496.1">
    <property type="nucleotide sequence ID" value="NZ_JAFBEZ010000008.1"/>
</dbReference>
<accession>A0A1E5H5D6</accession>
<evidence type="ECO:0000313" key="1">
    <source>
        <dbReference type="EMBL" id="OEG20178.1"/>
    </source>
</evidence>
<sequence length="198" mass="22216">MLKKILISILSLIVLSVGALFVYNNVRHKPVYGIIVLDKDEKKITDALSTQKKDIEKSIVLNGKWVEQSKTLVLKATDAQKVLPFNGFQKVSGSKDNYKFDAIKQISENEATLFSKDQAPLINDEADKTFSSKVYEHATLGETTAYVKSVFILPDHQYNEFTASPISLGILKVKTDASKALINYNKLEIKQLYNESRA</sequence>
<comment type="caution">
    <text evidence="1">The sequence shown here is derived from an EMBL/GenBank/DDBJ whole genome shotgun (WGS) entry which is preliminary data.</text>
</comment>
<dbReference type="Proteomes" id="UP000094469">
    <property type="component" value="Unassembled WGS sequence"/>
</dbReference>
<proteinExistence type="predicted"/>
<reference evidence="2" key="1">
    <citation type="submission" date="2016-09" db="EMBL/GenBank/DDBJ databases">
        <authorList>
            <person name="Gulvik C.A."/>
        </authorList>
    </citation>
    <scope>NUCLEOTIDE SEQUENCE [LARGE SCALE GENOMIC DNA]</scope>
    <source>
        <strain evidence="2">LMG 26676</strain>
    </source>
</reference>
<organism evidence="1 2">
    <name type="scientific">Enterococcus ureilyticus</name>
    <dbReference type="NCBI Taxonomy" id="1131292"/>
    <lineage>
        <taxon>Bacteria</taxon>
        <taxon>Bacillati</taxon>
        <taxon>Bacillota</taxon>
        <taxon>Bacilli</taxon>
        <taxon>Lactobacillales</taxon>
        <taxon>Enterococcaceae</taxon>
        <taxon>Enterococcus</taxon>
    </lineage>
</organism>
<dbReference type="Pfam" id="PF17294">
    <property type="entry name" value="Lipoprotein_22"/>
    <property type="match status" value="1"/>
</dbReference>
<protein>
    <submittedName>
        <fullName evidence="1">Uncharacterized protein</fullName>
    </submittedName>
</protein>
<dbReference type="OrthoDB" id="2193643at2"/>
<keyword evidence="2" id="KW-1185">Reference proteome</keyword>
<dbReference type="STRING" id="1131292.BCR24_09660"/>
<evidence type="ECO:0000313" key="2">
    <source>
        <dbReference type="Proteomes" id="UP000094469"/>
    </source>
</evidence>
<name>A0A1E5H5D6_9ENTE</name>